<dbReference type="EMBL" id="CP032869">
    <property type="protein sequence ID" value="AYL95768.1"/>
    <property type="molecule type" value="Genomic_DNA"/>
</dbReference>
<name>A0A494VWT3_9SPHI</name>
<dbReference type="InterPro" id="IPR001789">
    <property type="entry name" value="Sig_transdc_resp-reg_receiver"/>
</dbReference>
<dbReference type="AlphaFoldDB" id="A0A494VWT3"/>
<gene>
    <name evidence="3" type="ORF">HYN43_010910</name>
</gene>
<dbReference type="SUPFAM" id="SSF52172">
    <property type="entry name" value="CheY-like"/>
    <property type="match status" value="1"/>
</dbReference>
<accession>A0A494VWT3</accession>
<comment type="caution">
    <text evidence="1">Lacks conserved residue(s) required for the propagation of feature annotation.</text>
</comment>
<reference evidence="3 4" key="1">
    <citation type="submission" date="2018-10" db="EMBL/GenBank/DDBJ databases">
        <title>Genome sequencing of Mucilaginibacter sp. HYN0043.</title>
        <authorList>
            <person name="Kim M."/>
            <person name="Yi H."/>
        </authorList>
    </citation>
    <scope>NUCLEOTIDE SEQUENCE [LARGE SCALE GENOMIC DNA]</scope>
    <source>
        <strain evidence="3 4">HYN0043</strain>
    </source>
</reference>
<proteinExistence type="predicted"/>
<organism evidence="3 4">
    <name type="scientific">Mucilaginibacter celer</name>
    <dbReference type="NCBI Taxonomy" id="2305508"/>
    <lineage>
        <taxon>Bacteria</taxon>
        <taxon>Pseudomonadati</taxon>
        <taxon>Bacteroidota</taxon>
        <taxon>Sphingobacteriia</taxon>
        <taxon>Sphingobacteriales</taxon>
        <taxon>Sphingobacteriaceae</taxon>
        <taxon>Mucilaginibacter</taxon>
    </lineage>
</organism>
<dbReference type="GO" id="GO:0000160">
    <property type="term" value="P:phosphorelay signal transduction system"/>
    <property type="evidence" value="ECO:0007669"/>
    <property type="project" value="InterPro"/>
</dbReference>
<evidence type="ECO:0000256" key="1">
    <source>
        <dbReference type="PROSITE-ProRule" id="PRU00169"/>
    </source>
</evidence>
<dbReference type="OrthoDB" id="9781208at2"/>
<dbReference type="Gene3D" id="3.40.50.2300">
    <property type="match status" value="1"/>
</dbReference>
<feature type="domain" description="Response regulatory" evidence="2">
    <location>
        <begin position="7"/>
        <end position="121"/>
    </location>
</feature>
<dbReference type="KEGG" id="muh:HYN43_010910"/>
<dbReference type="PROSITE" id="PS50110">
    <property type="entry name" value="RESPONSE_REGULATORY"/>
    <property type="match status" value="1"/>
</dbReference>
<evidence type="ECO:0000313" key="4">
    <source>
        <dbReference type="Proteomes" id="UP000270046"/>
    </source>
</evidence>
<evidence type="ECO:0000313" key="3">
    <source>
        <dbReference type="EMBL" id="AYL95768.1"/>
    </source>
</evidence>
<keyword evidence="4" id="KW-1185">Reference proteome</keyword>
<protein>
    <submittedName>
        <fullName evidence="3">Response regulator</fullName>
    </submittedName>
</protein>
<dbReference type="Pfam" id="PF00072">
    <property type="entry name" value="Response_reg"/>
    <property type="match status" value="1"/>
</dbReference>
<evidence type="ECO:0000259" key="2">
    <source>
        <dbReference type="PROSITE" id="PS50110"/>
    </source>
</evidence>
<sequence>MNQENAGVLYIDDAVSRLDDFKNLFGKSLNVFTAQSVVIARSILAQHEVGVMMISQLMPGTGGLSFFESTAQSYPRVIRILLTGFPGEEGVFEAMNNGLIYACLPKPWQNQNIKQVLKNALEVYYLRKHNIELTYKLYEATYELTKVHK</sequence>
<dbReference type="Proteomes" id="UP000270046">
    <property type="component" value="Chromosome"/>
</dbReference>
<dbReference type="RefSeq" id="WP_119409377.1">
    <property type="nucleotide sequence ID" value="NZ_CP032869.1"/>
</dbReference>
<dbReference type="InterPro" id="IPR011006">
    <property type="entry name" value="CheY-like_superfamily"/>
</dbReference>